<evidence type="ECO:0000256" key="2">
    <source>
        <dbReference type="ARBA" id="ARBA00034247"/>
    </source>
</evidence>
<dbReference type="InterPro" id="IPR000253">
    <property type="entry name" value="FHA_dom"/>
</dbReference>
<dbReference type="InterPro" id="IPR029787">
    <property type="entry name" value="Nucleotide_cyclase"/>
</dbReference>
<accession>A0A0F6W380</accession>
<dbReference type="CDD" id="cd01949">
    <property type="entry name" value="GGDEF"/>
    <property type="match status" value="1"/>
</dbReference>
<dbReference type="OrthoDB" id="9783076at2"/>
<dbReference type="SMART" id="SM00240">
    <property type="entry name" value="FHA"/>
    <property type="match status" value="1"/>
</dbReference>
<proteinExistence type="predicted"/>
<dbReference type="PROSITE" id="PS50887">
    <property type="entry name" value="GGDEF"/>
    <property type="match status" value="1"/>
</dbReference>
<dbReference type="NCBIfam" id="TIGR00254">
    <property type="entry name" value="GGDEF"/>
    <property type="match status" value="1"/>
</dbReference>
<comment type="catalytic activity">
    <reaction evidence="2">
        <text>2 GTP = 3',3'-c-di-GMP + 2 diphosphate</text>
        <dbReference type="Rhea" id="RHEA:24898"/>
        <dbReference type="ChEBI" id="CHEBI:33019"/>
        <dbReference type="ChEBI" id="CHEBI:37565"/>
        <dbReference type="ChEBI" id="CHEBI:58805"/>
        <dbReference type="EC" id="2.7.7.65"/>
    </reaction>
</comment>
<dbReference type="AlphaFoldDB" id="A0A0F6W380"/>
<evidence type="ECO:0000313" key="6">
    <source>
        <dbReference type="Proteomes" id="UP000034883"/>
    </source>
</evidence>
<dbReference type="EC" id="2.7.7.65" evidence="1"/>
<dbReference type="GO" id="GO:1902201">
    <property type="term" value="P:negative regulation of bacterial-type flagellum-dependent cell motility"/>
    <property type="evidence" value="ECO:0007669"/>
    <property type="project" value="TreeGrafter"/>
</dbReference>
<dbReference type="Gene3D" id="3.30.70.270">
    <property type="match status" value="1"/>
</dbReference>
<dbReference type="InterPro" id="IPR008984">
    <property type="entry name" value="SMAD_FHA_dom_sf"/>
</dbReference>
<dbReference type="Pfam" id="PF00498">
    <property type="entry name" value="FHA"/>
    <property type="match status" value="1"/>
</dbReference>
<dbReference type="PROSITE" id="PS50006">
    <property type="entry name" value="FHA_DOMAIN"/>
    <property type="match status" value="1"/>
</dbReference>
<keyword evidence="6" id="KW-1185">Reference proteome</keyword>
<evidence type="ECO:0000256" key="1">
    <source>
        <dbReference type="ARBA" id="ARBA00012528"/>
    </source>
</evidence>
<dbReference type="PANTHER" id="PTHR45138:SF9">
    <property type="entry name" value="DIGUANYLATE CYCLASE DGCM-RELATED"/>
    <property type="match status" value="1"/>
</dbReference>
<dbReference type="GO" id="GO:0052621">
    <property type="term" value="F:diguanylate cyclase activity"/>
    <property type="evidence" value="ECO:0007669"/>
    <property type="project" value="UniProtKB-EC"/>
</dbReference>
<dbReference type="STRING" id="927083.DB32_003499"/>
<evidence type="ECO:0000259" key="4">
    <source>
        <dbReference type="PROSITE" id="PS50887"/>
    </source>
</evidence>
<gene>
    <name evidence="5" type="ORF">DB32_003499</name>
</gene>
<dbReference type="InterPro" id="IPR050469">
    <property type="entry name" value="Diguanylate_Cyclase"/>
</dbReference>
<dbReference type="Gene3D" id="2.60.200.20">
    <property type="match status" value="1"/>
</dbReference>
<dbReference type="CDD" id="cd00060">
    <property type="entry name" value="FHA"/>
    <property type="match status" value="1"/>
</dbReference>
<reference evidence="5 6" key="1">
    <citation type="submission" date="2015-03" db="EMBL/GenBank/DDBJ databases">
        <title>Genome assembly of Sandaracinus amylolyticus DSM 53668.</title>
        <authorList>
            <person name="Sharma G."/>
            <person name="Subramanian S."/>
        </authorList>
    </citation>
    <scope>NUCLEOTIDE SEQUENCE [LARGE SCALE GENOMIC DNA]</scope>
    <source>
        <strain evidence="5 6">DSM 53668</strain>
    </source>
</reference>
<name>A0A0F6W380_9BACT</name>
<protein>
    <recommendedName>
        <fullName evidence="1">diguanylate cyclase</fullName>
        <ecNumber evidence="1">2.7.7.65</ecNumber>
    </recommendedName>
</protein>
<dbReference type="KEGG" id="samy:DB32_003499"/>
<dbReference type="InterPro" id="IPR043128">
    <property type="entry name" value="Rev_trsase/Diguanyl_cyclase"/>
</dbReference>
<dbReference type="SMART" id="SM00267">
    <property type="entry name" value="GGDEF"/>
    <property type="match status" value="1"/>
</dbReference>
<dbReference type="InterPro" id="IPR000160">
    <property type="entry name" value="GGDEF_dom"/>
</dbReference>
<organism evidence="5 6">
    <name type="scientific">Sandaracinus amylolyticus</name>
    <dbReference type="NCBI Taxonomy" id="927083"/>
    <lineage>
        <taxon>Bacteria</taxon>
        <taxon>Pseudomonadati</taxon>
        <taxon>Myxococcota</taxon>
        <taxon>Polyangia</taxon>
        <taxon>Polyangiales</taxon>
        <taxon>Sandaracinaceae</taxon>
        <taxon>Sandaracinus</taxon>
    </lineage>
</organism>
<dbReference type="GO" id="GO:0043709">
    <property type="term" value="P:cell adhesion involved in single-species biofilm formation"/>
    <property type="evidence" value="ECO:0007669"/>
    <property type="project" value="TreeGrafter"/>
</dbReference>
<dbReference type="GO" id="GO:0005886">
    <property type="term" value="C:plasma membrane"/>
    <property type="evidence" value="ECO:0007669"/>
    <property type="project" value="TreeGrafter"/>
</dbReference>
<dbReference type="FunFam" id="3.30.70.270:FF:000001">
    <property type="entry name" value="Diguanylate cyclase domain protein"/>
    <property type="match status" value="1"/>
</dbReference>
<evidence type="ECO:0000313" key="5">
    <source>
        <dbReference type="EMBL" id="AKF06350.1"/>
    </source>
</evidence>
<dbReference type="Proteomes" id="UP000034883">
    <property type="component" value="Chromosome"/>
</dbReference>
<dbReference type="EMBL" id="CP011125">
    <property type="protein sequence ID" value="AKF06350.1"/>
    <property type="molecule type" value="Genomic_DNA"/>
</dbReference>
<feature type="domain" description="GGDEF" evidence="4">
    <location>
        <begin position="166"/>
        <end position="295"/>
    </location>
</feature>
<feature type="domain" description="FHA" evidence="3">
    <location>
        <begin position="49"/>
        <end position="98"/>
    </location>
</feature>
<sequence length="295" mass="33634">MQDSDIKTRVTPLEELKIGSRAGNDCLVVIYSSDARQFGKRYVLERDTLTIGRGQENVVVLDNDSVSRRHCRIERRNTSWYVVDLDSTNGTYVNDDLVKEYQLRRGDQVKIGDTIMKYLSGADVEAQYHETIYRMTIVDGLTGAHNKRYLLETLEREIPRSRRHARPLSAVMFDIDHFKKINDTYGHLAGDYVLKELATLVKSRLRPDDIFARYGGEEFCALLPETPVPGAGAIAEDLRRRVQERRFTFENEVIPVTVSLGAAELAPEMDVTAFLKAADEKLYEAKRSGRNRVCI</sequence>
<dbReference type="PANTHER" id="PTHR45138">
    <property type="entry name" value="REGULATORY COMPONENTS OF SENSORY TRANSDUCTION SYSTEM"/>
    <property type="match status" value="1"/>
</dbReference>
<dbReference type="SUPFAM" id="SSF49879">
    <property type="entry name" value="SMAD/FHA domain"/>
    <property type="match status" value="1"/>
</dbReference>
<dbReference type="RefSeq" id="WP_053233530.1">
    <property type="nucleotide sequence ID" value="NZ_CP011125.1"/>
</dbReference>
<evidence type="ECO:0000259" key="3">
    <source>
        <dbReference type="PROSITE" id="PS50006"/>
    </source>
</evidence>
<dbReference type="SUPFAM" id="SSF55073">
    <property type="entry name" value="Nucleotide cyclase"/>
    <property type="match status" value="1"/>
</dbReference>
<dbReference type="Pfam" id="PF00990">
    <property type="entry name" value="GGDEF"/>
    <property type="match status" value="1"/>
</dbReference>